<dbReference type="InterPro" id="IPR011011">
    <property type="entry name" value="Znf_FYVE_PHD"/>
</dbReference>
<dbReference type="Proteomes" id="UP000828390">
    <property type="component" value="Unassembled WGS sequence"/>
</dbReference>
<reference evidence="1" key="2">
    <citation type="submission" date="2020-11" db="EMBL/GenBank/DDBJ databases">
        <authorList>
            <person name="McCartney M.A."/>
            <person name="Auch B."/>
            <person name="Kono T."/>
            <person name="Mallez S."/>
            <person name="Becker A."/>
            <person name="Gohl D.M."/>
            <person name="Silverstein K.A.T."/>
            <person name="Koren S."/>
            <person name="Bechman K.B."/>
            <person name="Herman A."/>
            <person name="Abrahante J.E."/>
            <person name="Garbe J."/>
        </authorList>
    </citation>
    <scope>NUCLEOTIDE SEQUENCE</scope>
    <source>
        <strain evidence="1">Duluth1</strain>
        <tissue evidence="1">Whole animal</tissue>
    </source>
</reference>
<evidence type="ECO:0000313" key="2">
    <source>
        <dbReference type="Proteomes" id="UP000828390"/>
    </source>
</evidence>
<dbReference type="InterPro" id="IPR013083">
    <property type="entry name" value="Znf_RING/FYVE/PHD"/>
</dbReference>
<proteinExistence type="predicted"/>
<sequence length="292" mass="33132">MDILRDYGLGVEPDSCADMQDSAVIANDTCFYFMNVNEFCTIASIQTAEEYDAFERFVLHKSMNVTKSICGLSSAAQSLMREKDLKTIYWQCDACEEWFHPGCIGEHIDQEPNSYITQIDETARRREKEYKIPEIYQFTDDDNVEAEAKFFITAQTACNHQLEFHFFIFIVQTISFLVGYHKPKDTGGQFSAACEPYLYAMRQVKGLQYQKLLQILSEDKHLGGAYVEHALVREALAAIFVAFTGDTYTNANVECCSVIHQSTLRAMQAACAIGAAKKNELLNRYKHLSGEC</sequence>
<reference evidence="1" key="1">
    <citation type="journal article" date="2019" name="bioRxiv">
        <title>The Genome of the Zebra Mussel, Dreissena polymorpha: A Resource for Invasive Species Research.</title>
        <authorList>
            <person name="McCartney M.A."/>
            <person name="Auch B."/>
            <person name="Kono T."/>
            <person name="Mallez S."/>
            <person name="Zhang Y."/>
            <person name="Obille A."/>
            <person name="Becker A."/>
            <person name="Abrahante J.E."/>
            <person name="Garbe J."/>
            <person name="Badalamenti J.P."/>
            <person name="Herman A."/>
            <person name="Mangelson H."/>
            <person name="Liachko I."/>
            <person name="Sullivan S."/>
            <person name="Sone E.D."/>
            <person name="Koren S."/>
            <person name="Silverstein K.A.T."/>
            <person name="Beckman K.B."/>
            <person name="Gohl D.M."/>
        </authorList>
    </citation>
    <scope>NUCLEOTIDE SEQUENCE</scope>
    <source>
        <strain evidence="1">Duluth1</strain>
        <tissue evidence="1">Whole animal</tissue>
    </source>
</reference>
<dbReference type="Gene3D" id="3.30.40.10">
    <property type="entry name" value="Zinc/RING finger domain, C3HC4 (zinc finger)"/>
    <property type="match status" value="1"/>
</dbReference>
<dbReference type="AlphaFoldDB" id="A0A9D4KWL1"/>
<keyword evidence="2" id="KW-1185">Reference proteome</keyword>
<comment type="caution">
    <text evidence="1">The sequence shown here is derived from an EMBL/GenBank/DDBJ whole genome shotgun (WGS) entry which is preliminary data.</text>
</comment>
<evidence type="ECO:0000313" key="1">
    <source>
        <dbReference type="EMBL" id="KAH3847477.1"/>
    </source>
</evidence>
<organism evidence="1 2">
    <name type="scientific">Dreissena polymorpha</name>
    <name type="common">Zebra mussel</name>
    <name type="synonym">Mytilus polymorpha</name>
    <dbReference type="NCBI Taxonomy" id="45954"/>
    <lineage>
        <taxon>Eukaryota</taxon>
        <taxon>Metazoa</taxon>
        <taxon>Spiralia</taxon>
        <taxon>Lophotrochozoa</taxon>
        <taxon>Mollusca</taxon>
        <taxon>Bivalvia</taxon>
        <taxon>Autobranchia</taxon>
        <taxon>Heteroconchia</taxon>
        <taxon>Euheterodonta</taxon>
        <taxon>Imparidentia</taxon>
        <taxon>Neoheterodontei</taxon>
        <taxon>Myida</taxon>
        <taxon>Dreissenoidea</taxon>
        <taxon>Dreissenidae</taxon>
        <taxon>Dreissena</taxon>
    </lineage>
</organism>
<gene>
    <name evidence="1" type="ORF">DPMN_089798</name>
</gene>
<protein>
    <submittedName>
        <fullName evidence="1">Uncharacterized protein</fullName>
    </submittedName>
</protein>
<name>A0A9D4KWL1_DREPO</name>
<dbReference type="SUPFAM" id="SSF57903">
    <property type="entry name" value="FYVE/PHD zinc finger"/>
    <property type="match status" value="1"/>
</dbReference>
<accession>A0A9D4KWL1</accession>
<dbReference type="EMBL" id="JAIWYP010000003">
    <property type="protein sequence ID" value="KAH3847477.1"/>
    <property type="molecule type" value="Genomic_DNA"/>
</dbReference>